<comment type="caution">
    <text evidence="2">The sequence shown here is derived from an EMBL/GenBank/DDBJ whole genome shotgun (WGS) entry which is preliminary data.</text>
</comment>
<dbReference type="AlphaFoldDB" id="A0A2P4UD36"/>
<evidence type="ECO:0000256" key="1">
    <source>
        <dbReference type="SAM" id="MobiDB-lite"/>
    </source>
</evidence>
<feature type="region of interest" description="Disordered" evidence="1">
    <location>
        <begin position="1"/>
        <end position="32"/>
    </location>
</feature>
<reference evidence="2 3" key="1">
    <citation type="journal article" date="2017" name="Chemistry">
        <title>Isolation, Biosynthesis and Chemical Modifications of Rubterolones A-F: Rare Tropolone Alkaloids from Actinomadura sp. 5-2.</title>
        <authorList>
            <person name="Guo H."/>
            <person name="Benndorf R."/>
            <person name="Leichnitz D."/>
            <person name="Klassen J.L."/>
            <person name="Vollmers J."/>
            <person name="Gorls H."/>
            <person name="Steinacker M."/>
            <person name="Weigel C."/>
            <person name="Dahse H.M."/>
            <person name="Kaster A.K."/>
            <person name="de Beer Z.W."/>
            <person name="Poulsen M."/>
            <person name="Beemelmanns C."/>
        </authorList>
    </citation>
    <scope>NUCLEOTIDE SEQUENCE [LARGE SCALE GENOMIC DNA]</scope>
    <source>
        <strain evidence="2 3">5-2</strain>
    </source>
</reference>
<dbReference type="Pfam" id="PF11452">
    <property type="entry name" value="DUF3000"/>
    <property type="match status" value="1"/>
</dbReference>
<dbReference type="InterPro" id="IPR021555">
    <property type="entry name" value="DUF3000"/>
</dbReference>
<keyword evidence="3" id="KW-1185">Reference proteome</keyword>
<evidence type="ECO:0000313" key="3">
    <source>
        <dbReference type="Proteomes" id="UP000242367"/>
    </source>
</evidence>
<evidence type="ECO:0008006" key="4">
    <source>
        <dbReference type="Google" id="ProtNLM"/>
    </source>
</evidence>
<feature type="compositionally biased region" description="Basic and acidic residues" evidence="1">
    <location>
        <begin position="23"/>
        <end position="32"/>
    </location>
</feature>
<accession>A0A2P4UD36</accession>
<feature type="compositionally biased region" description="Pro residues" evidence="1">
    <location>
        <begin position="1"/>
        <end position="22"/>
    </location>
</feature>
<protein>
    <recommendedName>
        <fullName evidence="4">DUF3000 domain-containing protein</fullName>
    </recommendedName>
</protein>
<gene>
    <name evidence="2" type="ORF">BTM25_51420</name>
</gene>
<dbReference type="EMBL" id="MTBP01000004">
    <property type="protein sequence ID" value="POM22936.1"/>
    <property type="molecule type" value="Genomic_DNA"/>
</dbReference>
<proteinExistence type="predicted"/>
<sequence length="218" mass="22888">MAPAVRPVPPPGAAMTPPTPPPPDRRPAEAAVPDEFRRAADTLRSVLAGPPLRPELDLEEMPAPQRLAPFAAALSGSVWRDDDTEAATGRLILLYDPAGRDGWTNGFRVVAYIQADLEPDIAADELIGPVAWSWLLEALEPAGYAGESGTITRAVSESFGDKGGEPSTTELELRASWSPTGDDLAGHVAAWCEVMCTTAGLPPAGVSALPDREGGFGR</sequence>
<evidence type="ECO:0000313" key="2">
    <source>
        <dbReference type="EMBL" id="POM22936.1"/>
    </source>
</evidence>
<name>A0A2P4UD36_9ACTN</name>
<dbReference type="Proteomes" id="UP000242367">
    <property type="component" value="Unassembled WGS sequence"/>
</dbReference>
<organism evidence="2 3">
    <name type="scientific">Actinomadura rubteroloni</name>
    <dbReference type="NCBI Taxonomy" id="1926885"/>
    <lineage>
        <taxon>Bacteria</taxon>
        <taxon>Bacillati</taxon>
        <taxon>Actinomycetota</taxon>
        <taxon>Actinomycetes</taxon>
        <taxon>Streptosporangiales</taxon>
        <taxon>Thermomonosporaceae</taxon>
        <taxon>Actinomadura</taxon>
    </lineage>
</organism>